<evidence type="ECO:0000256" key="2">
    <source>
        <dbReference type="ARBA" id="ARBA00004629"/>
    </source>
</evidence>
<evidence type="ECO:0000259" key="8">
    <source>
        <dbReference type="Pfam" id="PF00808"/>
    </source>
</evidence>
<dbReference type="PANTHER" id="PTHR34832">
    <property type="entry name" value="CENTROMERE PROTEIN W"/>
    <property type="match status" value="1"/>
</dbReference>
<dbReference type="PANTHER" id="PTHR34832:SF1">
    <property type="entry name" value="CENTROMERE PROTEIN W"/>
    <property type="match status" value="1"/>
</dbReference>
<keyword evidence="6" id="KW-0137">Centromere</keyword>
<reference evidence="9 10" key="1">
    <citation type="submission" date="2017-02" db="EMBL/GenBank/DDBJ databases">
        <title>Genomes of Trichoderma spp. with biocontrol activity.</title>
        <authorList>
            <person name="Gardiner D."/>
            <person name="Kazan K."/>
            <person name="Vos C."/>
            <person name="Harvey P."/>
        </authorList>
    </citation>
    <scope>NUCLEOTIDE SEQUENCE [LARGE SCALE GENOMIC DNA]</scope>
    <source>
        <strain evidence="9 10">A5MH</strain>
    </source>
</reference>
<dbReference type="CDD" id="cd13732">
    <property type="entry name" value="HFD_CENP-W"/>
    <property type="match status" value="1"/>
</dbReference>
<evidence type="ECO:0000313" key="9">
    <source>
        <dbReference type="EMBL" id="PNP37542.1"/>
    </source>
</evidence>
<keyword evidence="3" id="KW-0158">Chromosome</keyword>
<dbReference type="GO" id="GO:0007059">
    <property type="term" value="P:chromosome segregation"/>
    <property type="evidence" value="ECO:0007669"/>
    <property type="project" value="TreeGrafter"/>
</dbReference>
<dbReference type="InterPro" id="IPR009072">
    <property type="entry name" value="Histone-fold"/>
</dbReference>
<dbReference type="Proteomes" id="UP000236546">
    <property type="component" value="Unassembled WGS sequence"/>
</dbReference>
<dbReference type="Gene3D" id="1.10.20.10">
    <property type="entry name" value="Histone, subunit A"/>
    <property type="match status" value="1"/>
</dbReference>
<evidence type="ECO:0000256" key="3">
    <source>
        <dbReference type="ARBA" id="ARBA00022454"/>
    </source>
</evidence>
<dbReference type="InterPro" id="IPR003958">
    <property type="entry name" value="CBFA_NFYB_domain"/>
</dbReference>
<dbReference type="SUPFAM" id="SSF47113">
    <property type="entry name" value="Histone-fold"/>
    <property type="match status" value="1"/>
</dbReference>
<keyword evidence="5" id="KW-0539">Nucleus</keyword>
<evidence type="ECO:0000256" key="6">
    <source>
        <dbReference type="ARBA" id="ARBA00023328"/>
    </source>
</evidence>
<gene>
    <name evidence="9" type="ORF">TGAMA5MH_10646</name>
</gene>
<comment type="similarity">
    <text evidence="7">Belongs to the CENP-W/WIP1 family.</text>
</comment>
<evidence type="ECO:0000256" key="7">
    <source>
        <dbReference type="ARBA" id="ARBA00038432"/>
    </source>
</evidence>
<name>A0A2K0SW93_9HYPO</name>
<dbReference type="OrthoDB" id="2543597at2759"/>
<evidence type="ECO:0000256" key="1">
    <source>
        <dbReference type="ARBA" id="ARBA00004123"/>
    </source>
</evidence>
<dbReference type="GO" id="GO:0051382">
    <property type="term" value="P:kinetochore assembly"/>
    <property type="evidence" value="ECO:0007669"/>
    <property type="project" value="TreeGrafter"/>
</dbReference>
<proteinExistence type="inferred from homology"/>
<dbReference type="EMBL" id="MTYH01000143">
    <property type="protein sequence ID" value="PNP37542.1"/>
    <property type="molecule type" value="Genomic_DNA"/>
</dbReference>
<sequence length="78" mass="9000">MATPRRPYPRTRLRRIIKAHSGMKLSKNADVLIYLNYTMFMNALVREAAIHARQAGERSFTPRNIMKALPDVLARFKG</sequence>
<keyword evidence="4" id="KW-0995">Kinetochore</keyword>
<evidence type="ECO:0000256" key="4">
    <source>
        <dbReference type="ARBA" id="ARBA00022838"/>
    </source>
</evidence>
<feature type="domain" description="Transcription factor CBF/NF-Y/archaeal histone" evidence="8">
    <location>
        <begin position="9"/>
        <end position="69"/>
    </location>
</feature>
<dbReference type="Pfam" id="PF00808">
    <property type="entry name" value="CBFD_NFYB_HMF"/>
    <property type="match status" value="1"/>
</dbReference>
<dbReference type="GO" id="GO:0005654">
    <property type="term" value="C:nucleoplasm"/>
    <property type="evidence" value="ECO:0007669"/>
    <property type="project" value="TreeGrafter"/>
</dbReference>
<accession>A0A2K0SW93</accession>
<organism evidence="9 10">
    <name type="scientific">Trichoderma gamsii</name>
    <dbReference type="NCBI Taxonomy" id="398673"/>
    <lineage>
        <taxon>Eukaryota</taxon>
        <taxon>Fungi</taxon>
        <taxon>Dikarya</taxon>
        <taxon>Ascomycota</taxon>
        <taxon>Pezizomycotina</taxon>
        <taxon>Sordariomycetes</taxon>
        <taxon>Hypocreomycetidae</taxon>
        <taxon>Hypocreales</taxon>
        <taxon>Hypocreaceae</taxon>
        <taxon>Trichoderma</taxon>
    </lineage>
</organism>
<evidence type="ECO:0000313" key="10">
    <source>
        <dbReference type="Proteomes" id="UP000236546"/>
    </source>
</evidence>
<dbReference type="GO" id="GO:0000278">
    <property type="term" value="P:mitotic cell cycle"/>
    <property type="evidence" value="ECO:0007669"/>
    <property type="project" value="TreeGrafter"/>
</dbReference>
<dbReference type="GO" id="GO:0000776">
    <property type="term" value="C:kinetochore"/>
    <property type="evidence" value="ECO:0007669"/>
    <property type="project" value="UniProtKB-KW"/>
</dbReference>
<dbReference type="InterPro" id="IPR052484">
    <property type="entry name" value="CENP-W/WIP1"/>
</dbReference>
<comment type="subcellular location">
    <subcellularLocation>
        <location evidence="2">Chromosome</location>
        <location evidence="2">Centromere</location>
        <location evidence="2">Kinetochore</location>
    </subcellularLocation>
    <subcellularLocation>
        <location evidence="1">Nucleus</location>
    </subcellularLocation>
</comment>
<dbReference type="AlphaFoldDB" id="A0A2K0SW93"/>
<comment type="caution">
    <text evidence="9">The sequence shown here is derived from an EMBL/GenBank/DDBJ whole genome shotgun (WGS) entry which is preliminary data.</text>
</comment>
<dbReference type="GO" id="GO:0046982">
    <property type="term" value="F:protein heterodimerization activity"/>
    <property type="evidence" value="ECO:0007669"/>
    <property type="project" value="InterPro"/>
</dbReference>
<evidence type="ECO:0000256" key="5">
    <source>
        <dbReference type="ARBA" id="ARBA00023242"/>
    </source>
</evidence>
<protein>
    <recommendedName>
        <fullName evidence="8">Transcription factor CBF/NF-Y/archaeal histone domain-containing protein</fullName>
    </recommendedName>
</protein>